<evidence type="ECO:0000313" key="2">
    <source>
        <dbReference type="EMBL" id="ATX76134.1"/>
    </source>
</evidence>
<proteinExistence type="predicted"/>
<dbReference type="KEGG" id="rfo:REIFOR_00967"/>
<protein>
    <submittedName>
        <fullName evidence="2">Uncharacterized protein</fullName>
    </submittedName>
</protein>
<gene>
    <name evidence="2" type="ORF">REIFOR_00967</name>
</gene>
<sequence length="55" mass="6118">MLEFKPDLKQPADADPKRPGYEPVQVATNLGSMGHCREVGLVEQTAEKIQPQKLQ</sequence>
<dbReference type="AlphaFoldDB" id="A0A2K8KS58"/>
<keyword evidence="3" id="KW-1185">Reference proteome</keyword>
<feature type="region of interest" description="Disordered" evidence="1">
    <location>
        <begin position="1"/>
        <end position="21"/>
    </location>
</feature>
<evidence type="ECO:0000256" key="1">
    <source>
        <dbReference type="SAM" id="MobiDB-lite"/>
    </source>
</evidence>
<feature type="compositionally biased region" description="Basic and acidic residues" evidence="1">
    <location>
        <begin position="1"/>
        <end position="20"/>
    </location>
</feature>
<name>A0A2K8KS58_9GAMM</name>
<organism evidence="2 3">
    <name type="scientific">Reinekea forsetii</name>
    <dbReference type="NCBI Taxonomy" id="1336806"/>
    <lineage>
        <taxon>Bacteria</taxon>
        <taxon>Pseudomonadati</taxon>
        <taxon>Pseudomonadota</taxon>
        <taxon>Gammaproteobacteria</taxon>
        <taxon>Oceanospirillales</taxon>
        <taxon>Saccharospirillaceae</taxon>
        <taxon>Reinekea</taxon>
    </lineage>
</organism>
<evidence type="ECO:0000313" key="3">
    <source>
        <dbReference type="Proteomes" id="UP000229757"/>
    </source>
</evidence>
<dbReference type="Proteomes" id="UP000229757">
    <property type="component" value="Chromosome"/>
</dbReference>
<accession>A0A2K8KS58</accession>
<dbReference type="EMBL" id="CP011797">
    <property type="protein sequence ID" value="ATX76134.1"/>
    <property type="molecule type" value="Genomic_DNA"/>
</dbReference>
<reference evidence="2 3" key="1">
    <citation type="journal article" date="2017" name="Environ. Microbiol.">
        <title>Genomic and physiological analyses of 'Reinekea forsetii' reveal a versatile opportunistic lifestyle during spring algae blooms.</title>
        <authorList>
            <person name="Avci B."/>
            <person name="Hahnke R.L."/>
            <person name="Chafee M."/>
            <person name="Fischer T."/>
            <person name="Gruber-Vodicka H."/>
            <person name="Tegetmeyer H.E."/>
            <person name="Harder J."/>
            <person name="Fuchs B.M."/>
            <person name="Amann R.I."/>
            <person name="Teeling H."/>
        </authorList>
    </citation>
    <scope>NUCLEOTIDE SEQUENCE [LARGE SCALE GENOMIC DNA]</scope>
    <source>
        <strain evidence="2 3">Hel1_31_D35</strain>
    </source>
</reference>